<dbReference type="InterPro" id="IPR021054">
    <property type="entry name" value="Cell_wall_mannoprotein_1"/>
</dbReference>
<evidence type="ECO:0000313" key="3">
    <source>
        <dbReference type="Proteomes" id="UP000447873"/>
    </source>
</evidence>
<dbReference type="Proteomes" id="UP000447873">
    <property type="component" value="Unassembled WGS sequence"/>
</dbReference>
<dbReference type="EMBL" id="WNWS01001199">
    <property type="protein sequence ID" value="KAE9962111.1"/>
    <property type="molecule type" value="Genomic_DNA"/>
</dbReference>
<name>A0A8H3YLL0_VENIN</name>
<comment type="caution">
    <text evidence="2">The sequence shown here is derived from an EMBL/GenBank/DDBJ whole genome shotgun (WGS) entry which is preliminary data.</text>
</comment>
<reference evidence="2 3" key="1">
    <citation type="submission" date="2018-12" db="EMBL/GenBank/DDBJ databases">
        <title>Venturia inaequalis Genome Resource.</title>
        <authorList>
            <person name="Lichtner F.J."/>
        </authorList>
    </citation>
    <scope>NUCLEOTIDE SEQUENCE [LARGE SCALE GENOMIC DNA]</scope>
    <source>
        <strain evidence="2 3">120213</strain>
    </source>
</reference>
<evidence type="ECO:0000256" key="1">
    <source>
        <dbReference type="SAM" id="SignalP"/>
    </source>
</evidence>
<dbReference type="GO" id="GO:0005576">
    <property type="term" value="C:extracellular region"/>
    <property type="evidence" value="ECO:0007669"/>
    <property type="project" value="TreeGrafter"/>
</dbReference>
<organism evidence="2 3">
    <name type="scientific">Venturia inaequalis</name>
    <name type="common">Apple scab fungus</name>
    <dbReference type="NCBI Taxonomy" id="5025"/>
    <lineage>
        <taxon>Eukaryota</taxon>
        <taxon>Fungi</taxon>
        <taxon>Dikarya</taxon>
        <taxon>Ascomycota</taxon>
        <taxon>Pezizomycotina</taxon>
        <taxon>Dothideomycetes</taxon>
        <taxon>Pleosporomycetidae</taxon>
        <taxon>Venturiales</taxon>
        <taxon>Venturiaceae</taxon>
        <taxon>Venturia</taxon>
    </lineage>
</organism>
<sequence>MIPNILFLPFALLASQLIVAPLSSPTIDQGAIDKRTLSSLIDDTIKDVINNVVNSTNSLEIAVLGWSGKVEDTAPILAGSNSLLKAIQTGIAKVSNADDLSLVGLLGILTPTISLNKAVVGVADALIEKKTQADAAGLIAVVLGQLQD</sequence>
<accession>A0A8H3YLL0</accession>
<dbReference type="PANTHER" id="PTHR38123">
    <property type="entry name" value="CELL WALL SERINE-THREONINE-RICH GALACTOMANNOPROTEIN MP1 (AFU_ORTHOLOGUE AFUA_4G03240)"/>
    <property type="match status" value="1"/>
</dbReference>
<gene>
    <name evidence="2" type="ORF">EG328_000894</name>
</gene>
<evidence type="ECO:0000313" key="2">
    <source>
        <dbReference type="EMBL" id="KAE9962111.1"/>
    </source>
</evidence>
<dbReference type="AlphaFoldDB" id="A0A8H3YLL0"/>
<keyword evidence="1" id="KW-0732">Signal</keyword>
<protein>
    <submittedName>
        <fullName evidence="2">Uncharacterized protein</fullName>
    </submittedName>
</protein>
<dbReference type="Gene3D" id="1.20.1280.140">
    <property type="match status" value="1"/>
</dbReference>
<feature type="chain" id="PRO_5034534783" evidence="1">
    <location>
        <begin position="24"/>
        <end position="148"/>
    </location>
</feature>
<proteinExistence type="predicted"/>
<feature type="signal peptide" evidence="1">
    <location>
        <begin position="1"/>
        <end position="23"/>
    </location>
</feature>
<dbReference type="Pfam" id="PF12296">
    <property type="entry name" value="HsbA"/>
    <property type="match status" value="1"/>
</dbReference>
<dbReference type="PANTHER" id="PTHR38123:SF6">
    <property type="entry name" value="CELL WALL SERINE-THREONINE-RICH GALACTOMANNOPROTEIN MP1 (AFU_ORTHOLOGUE AFUA_4G03240)"/>
    <property type="match status" value="1"/>
</dbReference>